<dbReference type="EMBL" id="MG030347">
    <property type="protein sequence ID" value="ATW69925.1"/>
    <property type="molecule type" value="Genomic_DNA"/>
</dbReference>
<accession>A0A2H4PRJ3</accession>
<name>A0A2H4PRJ3_9CAUD</name>
<dbReference type="Proteomes" id="UP000241842">
    <property type="component" value="Segment"/>
</dbReference>
<organism evidence="1 2">
    <name type="scientific">Proteus phage PM135</name>
    <dbReference type="NCBI Taxonomy" id="2048008"/>
    <lineage>
        <taxon>Viruses</taxon>
        <taxon>Duplodnaviria</taxon>
        <taxon>Heunggongvirae</taxon>
        <taxon>Uroviricota</taxon>
        <taxon>Caudoviricetes</taxon>
        <taxon>Demerecviridae</taxon>
        <taxon>Novosibvirus</taxon>
        <taxon>Novosibvirus PM135</taxon>
    </lineage>
</organism>
<dbReference type="GeneID" id="40097262"/>
<dbReference type="OrthoDB" id="21464at10239"/>
<evidence type="ECO:0000313" key="2">
    <source>
        <dbReference type="Proteomes" id="UP000241842"/>
    </source>
</evidence>
<keyword evidence="2" id="KW-1185">Reference proteome</keyword>
<proteinExistence type="predicted"/>
<evidence type="ECO:0000313" key="1">
    <source>
        <dbReference type="EMBL" id="ATW69925.1"/>
    </source>
</evidence>
<protein>
    <submittedName>
        <fullName evidence="1">Uncharacterized protein</fullName>
    </submittedName>
</protein>
<dbReference type="KEGG" id="vg:40097262"/>
<dbReference type="RefSeq" id="YP_009620609.1">
    <property type="nucleotide sequence ID" value="NC_042090.1"/>
</dbReference>
<reference evidence="2" key="1">
    <citation type="submission" date="2017-10" db="EMBL/GenBank/DDBJ databases">
        <title>Isolation and characterization of a group of new proteus bacteriophages.</title>
        <authorList>
            <person name="Kozlova Y.N."/>
            <person name="Morozova V.V."/>
            <person name="Babkin I.V."/>
            <person name="Tikunova N.V."/>
            <person name="Bokovaya O.V."/>
            <person name="Shedko E.D."/>
        </authorList>
    </citation>
    <scope>NUCLEOTIDE SEQUENCE [LARGE SCALE GENOMIC DNA]</scope>
</reference>
<sequence length="109" mass="12386">MINPVIRFEKSEANKKEKILEALTKFGDAFVFYRKIKAKGTTHFACTTDFSTPYVAHKLATSKPMKVGEDEILVFNWAQDQFRVLPVSHIFKVEHLGTAVNNARVSTKL</sequence>